<reference evidence="6 7" key="1">
    <citation type="submission" date="2021-01" db="EMBL/GenBank/DDBJ databases">
        <title>Whole genome shotgun sequence of Actinoplanes couchii NBRC 106145.</title>
        <authorList>
            <person name="Komaki H."/>
            <person name="Tamura T."/>
        </authorList>
    </citation>
    <scope>NUCLEOTIDE SEQUENCE [LARGE SCALE GENOMIC DNA]</scope>
    <source>
        <strain evidence="6 7">NBRC 106145</strain>
    </source>
</reference>
<keyword evidence="7" id="KW-1185">Reference proteome</keyword>
<keyword evidence="4 5" id="KW-0472">Membrane</keyword>
<evidence type="ECO:0000256" key="2">
    <source>
        <dbReference type="ARBA" id="ARBA00022692"/>
    </source>
</evidence>
<feature type="transmembrane region" description="Helical" evidence="5">
    <location>
        <begin position="49"/>
        <end position="69"/>
    </location>
</feature>
<dbReference type="Gene3D" id="1.20.120.1630">
    <property type="match status" value="1"/>
</dbReference>
<keyword evidence="3 5" id="KW-1133">Transmembrane helix</keyword>
<sequence length="204" mass="21007">MIAAAGALALNLTALMLAFGWRTLAQWRATGDTGLRLDAGPPGTLRWWAKILFVAALVLGVAGPAAGLAGLDPIGALDHRWAQVTGPIIAILGIGAVLVAQLNMGASWRIGVDPGERTALVTGGAFAVSRNPIFAAMAVTSTGLTLMAPNPVAVVATVALLVALQAQVRRVEEPYLLRAHGDSYAAYAARVGRFVPGLGRLALE</sequence>
<protein>
    <recommendedName>
        <fullName evidence="8">Isoprenylcysteine carboxyl methyltransferase</fullName>
    </recommendedName>
</protein>
<evidence type="ECO:0000313" key="6">
    <source>
        <dbReference type="EMBL" id="GID59043.1"/>
    </source>
</evidence>
<feature type="transmembrane region" description="Helical" evidence="5">
    <location>
        <begin position="81"/>
        <end position="102"/>
    </location>
</feature>
<keyword evidence="2 5" id="KW-0812">Transmembrane</keyword>
<dbReference type="Proteomes" id="UP000612282">
    <property type="component" value="Unassembled WGS sequence"/>
</dbReference>
<evidence type="ECO:0000256" key="1">
    <source>
        <dbReference type="ARBA" id="ARBA00004127"/>
    </source>
</evidence>
<evidence type="ECO:0000256" key="3">
    <source>
        <dbReference type="ARBA" id="ARBA00022989"/>
    </source>
</evidence>
<proteinExistence type="predicted"/>
<dbReference type="Pfam" id="PF04191">
    <property type="entry name" value="PEMT"/>
    <property type="match status" value="1"/>
</dbReference>
<accession>A0ABQ3XKK8</accession>
<comment type="caution">
    <text evidence="6">The sequence shown here is derived from an EMBL/GenBank/DDBJ whole genome shotgun (WGS) entry which is preliminary data.</text>
</comment>
<dbReference type="EMBL" id="BOMG01000094">
    <property type="protein sequence ID" value="GID59043.1"/>
    <property type="molecule type" value="Genomic_DNA"/>
</dbReference>
<dbReference type="PANTHER" id="PTHR12714:SF9">
    <property type="entry name" value="PROTEIN-S-ISOPRENYLCYSTEINE O-METHYLTRANSFERASE"/>
    <property type="match status" value="1"/>
</dbReference>
<feature type="transmembrane region" description="Helical" evidence="5">
    <location>
        <begin position="133"/>
        <end position="164"/>
    </location>
</feature>
<evidence type="ECO:0000256" key="4">
    <source>
        <dbReference type="ARBA" id="ARBA00023136"/>
    </source>
</evidence>
<dbReference type="PANTHER" id="PTHR12714">
    <property type="entry name" value="PROTEIN-S ISOPRENYLCYSTEINE O-METHYLTRANSFERASE"/>
    <property type="match status" value="1"/>
</dbReference>
<name>A0ABQ3XKK8_9ACTN</name>
<evidence type="ECO:0000313" key="7">
    <source>
        <dbReference type="Proteomes" id="UP000612282"/>
    </source>
</evidence>
<evidence type="ECO:0008006" key="8">
    <source>
        <dbReference type="Google" id="ProtNLM"/>
    </source>
</evidence>
<evidence type="ECO:0000256" key="5">
    <source>
        <dbReference type="SAM" id="Phobius"/>
    </source>
</evidence>
<organism evidence="6 7">
    <name type="scientific">Actinoplanes couchii</name>
    <dbReference type="NCBI Taxonomy" id="403638"/>
    <lineage>
        <taxon>Bacteria</taxon>
        <taxon>Bacillati</taxon>
        <taxon>Actinomycetota</taxon>
        <taxon>Actinomycetes</taxon>
        <taxon>Micromonosporales</taxon>
        <taxon>Micromonosporaceae</taxon>
        <taxon>Actinoplanes</taxon>
    </lineage>
</organism>
<dbReference type="InterPro" id="IPR007318">
    <property type="entry name" value="Phopholipid_MeTrfase"/>
</dbReference>
<gene>
    <name evidence="6" type="ORF">Aco03nite_074470</name>
</gene>
<comment type="subcellular location">
    <subcellularLocation>
        <location evidence="1">Endomembrane system</location>
        <topology evidence="1">Multi-pass membrane protein</topology>
    </subcellularLocation>
</comment>